<name>A0A7W4W7P8_9GAMM</name>
<comment type="caution">
    <text evidence="1">The sequence shown here is derived from an EMBL/GenBank/DDBJ whole genome shotgun (WGS) entry which is preliminary data.</text>
</comment>
<gene>
    <name evidence="1" type="ORF">FHS09_000041</name>
</gene>
<dbReference type="Proteomes" id="UP000535937">
    <property type="component" value="Unassembled WGS sequence"/>
</dbReference>
<evidence type="ECO:0000313" key="1">
    <source>
        <dbReference type="EMBL" id="MBB3059240.1"/>
    </source>
</evidence>
<keyword evidence="2" id="KW-1185">Reference proteome</keyword>
<protein>
    <submittedName>
        <fullName evidence="1">Uncharacterized protein</fullName>
    </submittedName>
</protein>
<reference evidence="1 2" key="1">
    <citation type="submission" date="2020-08" db="EMBL/GenBank/DDBJ databases">
        <title>Genomic Encyclopedia of Type Strains, Phase III (KMG-III): the genomes of soil and plant-associated and newly described type strains.</title>
        <authorList>
            <person name="Whitman W."/>
        </authorList>
    </citation>
    <scope>NUCLEOTIDE SEQUENCE [LARGE SCALE GENOMIC DNA]</scope>
    <source>
        <strain evidence="1 2">CECT 8799</strain>
    </source>
</reference>
<organism evidence="1 2">
    <name type="scientific">Microbulbifer rhizosphaerae</name>
    <dbReference type="NCBI Taxonomy" id="1562603"/>
    <lineage>
        <taxon>Bacteria</taxon>
        <taxon>Pseudomonadati</taxon>
        <taxon>Pseudomonadota</taxon>
        <taxon>Gammaproteobacteria</taxon>
        <taxon>Cellvibrionales</taxon>
        <taxon>Microbulbiferaceae</taxon>
        <taxon>Microbulbifer</taxon>
    </lineage>
</organism>
<dbReference type="AlphaFoldDB" id="A0A7W4W7P8"/>
<evidence type="ECO:0000313" key="2">
    <source>
        <dbReference type="Proteomes" id="UP000535937"/>
    </source>
</evidence>
<sequence length="323" mass="36843">MHNSVIGLFYDLLSYHQKGSYHQLVRSFHASLRCIGLSLPDEELARWRRRSVRFLNAVGLVDIDTRRTENLSWQTRSGYLWQQNDKHVVCVGGGLLTRAFYAAIGEEQITWHATGYQPASVPRDIAMYPHFARARSSEKKANQVANELDIQYLVDPAAQIVQNLPALDSVVNAHTQAVERLPDEVELERFNFEDSLPAWRPVGEQDLIHSGLIRCQRIGGRYDYFVVVSLNHIVRIECPEWSTVLASFLLKQPINGLWDRANQLLAMPSWLMFPTLIERLLMAKQFTLPLFTKPGYRIYGGMEDATVSLLSEKTSLNLTECAL</sequence>
<accession>A0A7W4W7P8</accession>
<proteinExistence type="predicted"/>
<dbReference type="RefSeq" id="WP_183455533.1">
    <property type="nucleotide sequence ID" value="NZ_JACHWZ010000001.1"/>
</dbReference>
<dbReference type="EMBL" id="JACHWZ010000001">
    <property type="protein sequence ID" value="MBB3059240.1"/>
    <property type="molecule type" value="Genomic_DNA"/>
</dbReference>